<sequence length="121" mass="13634">MRLLFVDGLSGPHGASPLSPCGASEKRSSSSAFRSCDGFFLVFPASACRRPELAVSCPVLLMNFFATTWTLCYFTCVPWTLLKLQISTWDLVVPEDYFIFCNSRTIFRLFYLVSYICITIC</sequence>
<gene>
    <name evidence="1" type="ORF">NPIL_109341</name>
</gene>
<dbReference type="AlphaFoldDB" id="A0A8X6QFZ1"/>
<proteinExistence type="predicted"/>
<keyword evidence="2" id="KW-1185">Reference proteome</keyword>
<dbReference type="Proteomes" id="UP000887013">
    <property type="component" value="Unassembled WGS sequence"/>
</dbReference>
<accession>A0A8X6QFZ1</accession>
<protein>
    <submittedName>
        <fullName evidence="1">Uncharacterized protein</fullName>
    </submittedName>
</protein>
<comment type="caution">
    <text evidence="1">The sequence shown here is derived from an EMBL/GenBank/DDBJ whole genome shotgun (WGS) entry which is preliminary data.</text>
</comment>
<name>A0A8X6QFZ1_NEPPI</name>
<reference evidence="1" key="1">
    <citation type="submission" date="2020-08" db="EMBL/GenBank/DDBJ databases">
        <title>Multicomponent nature underlies the extraordinary mechanical properties of spider dragline silk.</title>
        <authorList>
            <person name="Kono N."/>
            <person name="Nakamura H."/>
            <person name="Mori M."/>
            <person name="Yoshida Y."/>
            <person name="Ohtoshi R."/>
            <person name="Malay A.D."/>
            <person name="Moran D.A.P."/>
            <person name="Tomita M."/>
            <person name="Numata K."/>
            <person name="Arakawa K."/>
        </authorList>
    </citation>
    <scope>NUCLEOTIDE SEQUENCE</scope>
</reference>
<evidence type="ECO:0000313" key="2">
    <source>
        <dbReference type="Proteomes" id="UP000887013"/>
    </source>
</evidence>
<dbReference type="EMBL" id="BMAW01126431">
    <property type="protein sequence ID" value="GFU16770.1"/>
    <property type="molecule type" value="Genomic_DNA"/>
</dbReference>
<evidence type="ECO:0000313" key="1">
    <source>
        <dbReference type="EMBL" id="GFU16770.1"/>
    </source>
</evidence>
<organism evidence="1 2">
    <name type="scientific">Nephila pilipes</name>
    <name type="common">Giant wood spider</name>
    <name type="synonym">Nephila maculata</name>
    <dbReference type="NCBI Taxonomy" id="299642"/>
    <lineage>
        <taxon>Eukaryota</taxon>
        <taxon>Metazoa</taxon>
        <taxon>Ecdysozoa</taxon>
        <taxon>Arthropoda</taxon>
        <taxon>Chelicerata</taxon>
        <taxon>Arachnida</taxon>
        <taxon>Araneae</taxon>
        <taxon>Araneomorphae</taxon>
        <taxon>Entelegynae</taxon>
        <taxon>Araneoidea</taxon>
        <taxon>Nephilidae</taxon>
        <taxon>Nephila</taxon>
    </lineage>
</organism>